<gene>
    <name evidence="2" type="ORF">Mgra_00001150</name>
</gene>
<keyword evidence="1" id="KW-0812">Transmembrane</keyword>
<reference evidence="2" key="1">
    <citation type="journal article" date="2020" name="Ecol. Evol.">
        <title>Genome structure and content of the rice root-knot nematode (Meloidogyne graminicola).</title>
        <authorList>
            <person name="Phan N.T."/>
            <person name="Danchin E.G.J."/>
            <person name="Klopp C."/>
            <person name="Perfus-Barbeoch L."/>
            <person name="Kozlowski D.K."/>
            <person name="Koutsovoulos G.D."/>
            <person name="Lopez-Roques C."/>
            <person name="Bouchez O."/>
            <person name="Zahm M."/>
            <person name="Besnard G."/>
            <person name="Bellafiore S."/>
        </authorList>
    </citation>
    <scope>NUCLEOTIDE SEQUENCE</scope>
    <source>
        <strain evidence="2">VN-18</strain>
    </source>
</reference>
<keyword evidence="3" id="KW-1185">Reference proteome</keyword>
<dbReference type="Proteomes" id="UP000605970">
    <property type="component" value="Unassembled WGS sequence"/>
</dbReference>
<sequence length="90" mass="10829">MSKNQFVICVYFIFYNCTFQFIFYSRPKGRRTAAIKFFREKISRSFNEINNKIIEITFLPIFTKQLLILDNFNSFSQVLPIFTIELGYIM</sequence>
<proteinExistence type="predicted"/>
<keyword evidence="1" id="KW-0472">Membrane</keyword>
<keyword evidence="1" id="KW-1133">Transmembrane helix</keyword>
<evidence type="ECO:0000313" key="3">
    <source>
        <dbReference type="Proteomes" id="UP000605970"/>
    </source>
</evidence>
<accession>A0A8T0A3D9</accession>
<dbReference type="AlphaFoldDB" id="A0A8T0A3D9"/>
<dbReference type="EMBL" id="JABEBT010000005">
    <property type="protein sequence ID" value="KAF7639473.1"/>
    <property type="molecule type" value="Genomic_DNA"/>
</dbReference>
<organism evidence="2 3">
    <name type="scientific">Meloidogyne graminicola</name>
    <dbReference type="NCBI Taxonomy" id="189291"/>
    <lineage>
        <taxon>Eukaryota</taxon>
        <taxon>Metazoa</taxon>
        <taxon>Ecdysozoa</taxon>
        <taxon>Nematoda</taxon>
        <taxon>Chromadorea</taxon>
        <taxon>Rhabditida</taxon>
        <taxon>Tylenchina</taxon>
        <taxon>Tylenchomorpha</taxon>
        <taxon>Tylenchoidea</taxon>
        <taxon>Meloidogynidae</taxon>
        <taxon>Meloidogyninae</taxon>
        <taxon>Meloidogyne</taxon>
    </lineage>
</organism>
<feature type="transmembrane region" description="Helical" evidence="1">
    <location>
        <begin position="6"/>
        <end position="24"/>
    </location>
</feature>
<comment type="caution">
    <text evidence="2">The sequence shown here is derived from an EMBL/GenBank/DDBJ whole genome shotgun (WGS) entry which is preliminary data.</text>
</comment>
<name>A0A8T0A3D9_9BILA</name>
<evidence type="ECO:0000313" key="2">
    <source>
        <dbReference type="EMBL" id="KAF7639473.1"/>
    </source>
</evidence>
<protein>
    <submittedName>
        <fullName evidence="2">Uncharacterized protein</fullName>
    </submittedName>
</protein>
<evidence type="ECO:0000256" key="1">
    <source>
        <dbReference type="SAM" id="Phobius"/>
    </source>
</evidence>